<name>A0A7Y3XAT0_9GAMM</name>
<protein>
    <submittedName>
        <fullName evidence="5">Glycosyltransferase family 2 protein</fullName>
    </submittedName>
</protein>
<keyword evidence="2" id="KW-0328">Glycosyltransferase</keyword>
<evidence type="ECO:0000256" key="3">
    <source>
        <dbReference type="ARBA" id="ARBA00022679"/>
    </source>
</evidence>
<dbReference type="RefSeq" id="WP_171702068.1">
    <property type="nucleotide sequence ID" value="NZ_JABFHI010000002.1"/>
</dbReference>
<comment type="caution">
    <text evidence="5">The sequence shown here is derived from an EMBL/GenBank/DDBJ whole genome shotgun (WGS) entry which is preliminary data.</text>
</comment>
<dbReference type="PANTHER" id="PTHR43685:SF5">
    <property type="entry name" value="GLYCOSYLTRANSFERASE EPSE-RELATED"/>
    <property type="match status" value="1"/>
</dbReference>
<dbReference type="InterPro" id="IPR050834">
    <property type="entry name" value="Glycosyltransf_2"/>
</dbReference>
<dbReference type="PANTHER" id="PTHR43685">
    <property type="entry name" value="GLYCOSYLTRANSFERASE"/>
    <property type="match status" value="1"/>
</dbReference>
<evidence type="ECO:0000259" key="4">
    <source>
        <dbReference type="Pfam" id="PF00535"/>
    </source>
</evidence>
<organism evidence="5 6">
    <name type="scientific">Vreelandella azerica</name>
    <dbReference type="NCBI Taxonomy" id="2732867"/>
    <lineage>
        <taxon>Bacteria</taxon>
        <taxon>Pseudomonadati</taxon>
        <taxon>Pseudomonadota</taxon>
        <taxon>Gammaproteobacteria</taxon>
        <taxon>Oceanospirillales</taxon>
        <taxon>Halomonadaceae</taxon>
        <taxon>Vreelandella</taxon>
    </lineage>
</organism>
<evidence type="ECO:0000313" key="6">
    <source>
        <dbReference type="Proteomes" id="UP000588806"/>
    </source>
</evidence>
<accession>A0A7Y3XAT0</accession>
<dbReference type="GO" id="GO:0016757">
    <property type="term" value="F:glycosyltransferase activity"/>
    <property type="evidence" value="ECO:0007669"/>
    <property type="project" value="UniProtKB-KW"/>
</dbReference>
<reference evidence="5 6" key="2">
    <citation type="submission" date="2020-06" db="EMBL/GenBank/DDBJ databases">
        <title>Halomonas songnenensis sp. nov., a moderately halophilic bacterium isolated from saline and alkaline soils.</title>
        <authorList>
            <person name="Jiang J."/>
            <person name="Pan Y."/>
        </authorList>
    </citation>
    <scope>NUCLEOTIDE SEQUENCE [LARGE SCALE GENOMIC DNA]</scope>
    <source>
        <strain evidence="5 6">TBZ9</strain>
    </source>
</reference>
<dbReference type="Gene3D" id="3.90.550.10">
    <property type="entry name" value="Spore Coat Polysaccharide Biosynthesis Protein SpsA, Chain A"/>
    <property type="match status" value="1"/>
</dbReference>
<keyword evidence="3 5" id="KW-0808">Transferase</keyword>
<sequence>MPFLQAAKARLYASIQQYAPALATGGHRFARSPMGVWSHYRLGMYQTVVDLPVYSHHANAQFARAASLTAQGEAEKAEAVARSLLESGLLGRREPAFIQAIAAFSPLWLNRCVIVPVCLRGSFLPAALALRLGQVDVAETRLSAYLNAVTQPDPEAVLVESNLKAQSTKQQGAYLNRFLASHGLGEVQPVDAAAPMGVMNLATASVEQAGPLSEGPLVSVLMTTYCSGARAVRAIESLLAQHHRQLEIIVVDDASSDNTFEMLQACAEHDSRVRCYQLPKNVGTYVAKTYGLQRANGEFITCHDSDDWSHPEKISRQLAPMLASRKVIATTSRWVRLSDDGQFFVRQTAPFTRLNPSSPLFRREVIEQMGGWDLVRTGADSEFLARLKLHFGKRAVKGLTLPLAFGAHRDDSLMTAKETGHQENAVSPQRLAYWESWSRWHIYQLRNRQPLRVAPTGVERAFAAPESIQVPQEDIQALLVDNG</sequence>
<dbReference type="Pfam" id="PF00535">
    <property type="entry name" value="Glycos_transf_2"/>
    <property type="match status" value="1"/>
</dbReference>
<feature type="domain" description="Glycosyltransferase 2-like" evidence="4">
    <location>
        <begin position="219"/>
        <end position="352"/>
    </location>
</feature>
<reference evidence="5 6" key="1">
    <citation type="submission" date="2020-05" db="EMBL/GenBank/DDBJ databases">
        <authorList>
            <person name="Ruan W."/>
            <person name="Jeon C.O."/>
            <person name="Chun B.H."/>
        </authorList>
    </citation>
    <scope>NUCLEOTIDE SEQUENCE [LARGE SCALE GENOMIC DNA]</scope>
    <source>
        <strain evidence="5 6">TBZ9</strain>
    </source>
</reference>
<keyword evidence="6" id="KW-1185">Reference proteome</keyword>
<dbReference type="CDD" id="cd00761">
    <property type="entry name" value="Glyco_tranf_GTA_type"/>
    <property type="match status" value="1"/>
</dbReference>
<dbReference type="InterPro" id="IPR029044">
    <property type="entry name" value="Nucleotide-diphossugar_trans"/>
</dbReference>
<proteinExistence type="inferred from homology"/>
<evidence type="ECO:0000256" key="1">
    <source>
        <dbReference type="ARBA" id="ARBA00006739"/>
    </source>
</evidence>
<dbReference type="SUPFAM" id="SSF53448">
    <property type="entry name" value="Nucleotide-diphospho-sugar transferases"/>
    <property type="match status" value="1"/>
</dbReference>
<dbReference type="AlphaFoldDB" id="A0A7Y3XAT0"/>
<gene>
    <name evidence="5" type="ORF">HLB35_07355</name>
</gene>
<dbReference type="EMBL" id="JABFHI010000002">
    <property type="protein sequence ID" value="NOG31633.1"/>
    <property type="molecule type" value="Genomic_DNA"/>
</dbReference>
<comment type="similarity">
    <text evidence="1">Belongs to the glycosyltransferase 2 family.</text>
</comment>
<evidence type="ECO:0000313" key="5">
    <source>
        <dbReference type="EMBL" id="NOG31633.1"/>
    </source>
</evidence>
<evidence type="ECO:0000256" key="2">
    <source>
        <dbReference type="ARBA" id="ARBA00022676"/>
    </source>
</evidence>
<dbReference type="InterPro" id="IPR001173">
    <property type="entry name" value="Glyco_trans_2-like"/>
</dbReference>
<dbReference type="Proteomes" id="UP000588806">
    <property type="component" value="Unassembled WGS sequence"/>
</dbReference>